<feature type="transmembrane region" description="Helical" evidence="1">
    <location>
        <begin position="12"/>
        <end position="34"/>
    </location>
</feature>
<proteinExistence type="predicted"/>
<feature type="transmembrane region" description="Helical" evidence="1">
    <location>
        <begin position="208"/>
        <end position="227"/>
    </location>
</feature>
<comment type="caution">
    <text evidence="2">The sequence shown here is derived from an EMBL/GenBank/DDBJ whole genome shotgun (WGS) entry which is preliminary data.</text>
</comment>
<organism evidence="2 3">
    <name type="scientific">Clostridium tetanomorphum</name>
    <dbReference type="NCBI Taxonomy" id="1553"/>
    <lineage>
        <taxon>Bacteria</taxon>
        <taxon>Bacillati</taxon>
        <taxon>Bacillota</taxon>
        <taxon>Clostridia</taxon>
        <taxon>Eubacteriales</taxon>
        <taxon>Clostridiaceae</taxon>
        <taxon>Clostridium</taxon>
    </lineage>
</organism>
<dbReference type="AlphaFoldDB" id="A0A923EAY2"/>
<feature type="transmembrane region" description="Helical" evidence="1">
    <location>
        <begin position="68"/>
        <end position="89"/>
    </location>
</feature>
<feature type="transmembrane region" description="Helical" evidence="1">
    <location>
        <begin position="110"/>
        <end position="134"/>
    </location>
</feature>
<feature type="transmembrane region" description="Helical" evidence="1">
    <location>
        <begin position="140"/>
        <end position="164"/>
    </location>
</feature>
<accession>A0A923EAY2</accession>
<keyword evidence="3" id="KW-1185">Reference proteome</keyword>
<reference evidence="2 3" key="1">
    <citation type="submission" date="2020-04" db="EMBL/GenBank/DDBJ databases">
        <title>Genomic insights into acetone-butanol-ethanol (ABE) fermentation by sequencing solventogenic clostridia strains.</title>
        <authorList>
            <person name="Brown S."/>
        </authorList>
    </citation>
    <scope>NUCLEOTIDE SEQUENCE [LARGE SCALE GENOMIC DNA]</scope>
    <source>
        <strain evidence="2 3">DJ011</strain>
    </source>
</reference>
<evidence type="ECO:0000313" key="2">
    <source>
        <dbReference type="EMBL" id="MBC2397023.1"/>
    </source>
</evidence>
<protein>
    <submittedName>
        <fullName evidence="2">Uncharacterized protein</fullName>
    </submittedName>
</protein>
<evidence type="ECO:0000313" key="3">
    <source>
        <dbReference type="Proteomes" id="UP000563151"/>
    </source>
</evidence>
<keyword evidence="1" id="KW-0472">Membrane</keyword>
<keyword evidence="1" id="KW-0812">Transmembrane</keyword>
<keyword evidence="1" id="KW-1133">Transmembrane helix</keyword>
<gene>
    <name evidence="2" type="ORF">HGG79_04400</name>
</gene>
<feature type="transmembrane region" description="Helical" evidence="1">
    <location>
        <begin position="184"/>
        <end position="202"/>
    </location>
</feature>
<dbReference type="RefSeq" id="WP_173680519.1">
    <property type="nucleotide sequence ID" value="NZ_JAAZWO010000004.1"/>
</dbReference>
<dbReference type="EMBL" id="JAAZWO010000004">
    <property type="protein sequence ID" value="MBC2397023.1"/>
    <property type="molecule type" value="Genomic_DNA"/>
</dbReference>
<sequence length="244" mass="28028">MYEETWNKYVKGLKFLLPFILVQVLFEIISFKIFNNIGVDKYNFITEGENLIRNSIGRNIKELITGNLALIIFSLLVEPLFYSFVMIIMKKLITDKDVNYTEDFKVSLSFYLRYLGLTIIIGAILLGTMLLSLFAMVVTFVFFLIIILVIYLAIAVTPCSAYLIYYDTTPEEALSKGMALGKKYFWKILLLSIIMGVLNRFIDVGPNASIIGYVAIAFIRTSVKFYLLMFTMNICKEEEIIEGY</sequence>
<name>A0A923EAY2_CLOTT</name>
<evidence type="ECO:0000256" key="1">
    <source>
        <dbReference type="SAM" id="Phobius"/>
    </source>
</evidence>
<dbReference type="Proteomes" id="UP000563151">
    <property type="component" value="Unassembled WGS sequence"/>
</dbReference>